<keyword evidence="13 17" id="KW-0234">DNA repair</keyword>
<dbReference type="GO" id="GO:0005524">
    <property type="term" value="F:ATP binding"/>
    <property type="evidence" value="ECO:0007669"/>
    <property type="project" value="UniProtKB-UniRule"/>
</dbReference>
<feature type="binding site" evidence="17">
    <location>
        <begin position="33"/>
        <end position="40"/>
    </location>
    <ligand>
        <name>ATP</name>
        <dbReference type="ChEBI" id="CHEBI:30616"/>
    </ligand>
</feature>
<proteinExistence type="inferred from homology"/>
<name>A0A0R2D608_9LACO</name>
<dbReference type="Proteomes" id="UP000051638">
    <property type="component" value="Unassembled WGS sequence"/>
</dbReference>
<dbReference type="InterPro" id="IPR013815">
    <property type="entry name" value="ATP_grasp_subdomain_1"/>
</dbReference>
<organism evidence="19 20">
    <name type="scientific">Loigolactobacillus rennini DSM 20253</name>
    <dbReference type="NCBI Taxonomy" id="1423796"/>
    <lineage>
        <taxon>Bacteria</taxon>
        <taxon>Bacillati</taxon>
        <taxon>Bacillota</taxon>
        <taxon>Bacilli</taxon>
        <taxon>Lactobacillales</taxon>
        <taxon>Lactobacillaceae</taxon>
        <taxon>Loigolactobacillus</taxon>
    </lineage>
</organism>
<evidence type="ECO:0000256" key="16">
    <source>
        <dbReference type="ARBA" id="ARBA00042156"/>
    </source>
</evidence>
<feature type="domain" description="ABC transporter" evidence="18">
    <location>
        <begin position="603"/>
        <end position="935"/>
    </location>
</feature>
<keyword evidence="10 17" id="KW-0067">ATP-binding</keyword>
<dbReference type="PATRIC" id="fig|1423796.3.peg.822"/>
<evidence type="ECO:0000256" key="10">
    <source>
        <dbReference type="ARBA" id="ARBA00022840"/>
    </source>
</evidence>
<dbReference type="InterPro" id="IPR027417">
    <property type="entry name" value="P-loop_NTPase"/>
</dbReference>
<evidence type="ECO:0000256" key="14">
    <source>
        <dbReference type="ARBA" id="ARBA00038000"/>
    </source>
</evidence>
<evidence type="ECO:0000256" key="11">
    <source>
        <dbReference type="ARBA" id="ARBA00022881"/>
    </source>
</evidence>
<evidence type="ECO:0000259" key="18">
    <source>
        <dbReference type="PROSITE" id="PS50893"/>
    </source>
</evidence>
<dbReference type="NCBIfam" id="TIGR00630">
    <property type="entry name" value="uvra"/>
    <property type="match status" value="1"/>
</dbReference>
<keyword evidence="12 17" id="KW-0238">DNA-binding</keyword>
<keyword evidence="3 17" id="KW-0479">Metal-binding</keyword>
<dbReference type="PROSITE" id="PS00211">
    <property type="entry name" value="ABC_TRANSPORTER_1"/>
    <property type="match status" value="2"/>
</dbReference>
<dbReference type="PANTHER" id="PTHR43152">
    <property type="entry name" value="UVRABC SYSTEM PROTEIN A"/>
    <property type="match status" value="1"/>
</dbReference>
<dbReference type="CDD" id="cd03271">
    <property type="entry name" value="ABC_UvrA_II"/>
    <property type="match status" value="1"/>
</dbReference>
<keyword evidence="9 17" id="KW-0862">Zinc</keyword>
<comment type="similarity">
    <text evidence="14 17">Belongs to the ABC transporter superfamily. UvrA family.</text>
</comment>
<dbReference type="PANTHER" id="PTHR43152:SF3">
    <property type="entry name" value="UVRABC SYSTEM PROTEIN A"/>
    <property type="match status" value="1"/>
</dbReference>
<dbReference type="RefSeq" id="WP_057873550.1">
    <property type="nucleotide sequence ID" value="NZ_AYYI01000023.1"/>
</dbReference>
<keyword evidence="8 17" id="KW-0863">Zinc-finger</keyword>
<keyword evidence="4 17" id="KW-0677">Repeat</keyword>
<evidence type="ECO:0000256" key="17">
    <source>
        <dbReference type="HAMAP-Rule" id="MF_00205"/>
    </source>
</evidence>
<dbReference type="GO" id="GO:0016887">
    <property type="term" value="F:ATP hydrolysis activity"/>
    <property type="evidence" value="ECO:0007669"/>
    <property type="project" value="InterPro"/>
</dbReference>
<evidence type="ECO:0000256" key="2">
    <source>
        <dbReference type="ARBA" id="ARBA00022490"/>
    </source>
</evidence>
<accession>A0A0R2D608</accession>
<evidence type="ECO:0000313" key="20">
    <source>
        <dbReference type="Proteomes" id="UP000051638"/>
    </source>
</evidence>
<dbReference type="PROSITE" id="PS50893">
    <property type="entry name" value="ABC_TRANSPORTER_2"/>
    <property type="match status" value="1"/>
</dbReference>
<evidence type="ECO:0000256" key="3">
    <source>
        <dbReference type="ARBA" id="ARBA00022723"/>
    </source>
</evidence>
<evidence type="ECO:0000256" key="7">
    <source>
        <dbReference type="ARBA" id="ARBA00022769"/>
    </source>
</evidence>
<comment type="subcellular location">
    <subcellularLocation>
        <location evidence="1 17">Cytoplasm</location>
    </subcellularLocation>
</comment>
<dbReference type="Gene3D" id="3.30.1490.20">
    <property type="entry name" value="ATP-grasp fold, A domain"/>
    <property type="match status" value="1"/>
</dbReference>
<keyword evidence="11 17" id="KW-0267">Excision nuclease</keyword>
<dbReference type="Gene3D" id="1.20.1580.10">
    <property type="entry name" value="ABC transporter ATPase like domain"/>
    <property type="match status" value="2"/>
</dbReference>
<comment type="caution">
    <text evidence="19">The sequence shown here is derived from an EMBL/GenBank/DDBJ whole genome shotgun (WGS) entry which is preliminary data.</text>
</comment>
<reference evidence="19 20" key="1">
    <citation type="journal article" date="2015" name="Genome Announc.">
        <title>Expanding the biotechnology potential of lactobacilli through comparative genomics of 213 strains and associated genera.</title>
        <authorList>
            <person name="Sun Z."/>
            <person name="Harris H.M."/>
            <person name="McCann A."/>
            <person name="Guo C."/>
            <person name="Argimon S."/>
            <person name="Zhang W."/>
            <person name="Yang X."/>
            <person name="Jeffery I.B."/>
            <person name="Cooney J.C."/>
            <person name="Kagawa T.F."/>
            <person name="Liu W."/>
            <person name="Song Y."/>
            <person name="Salvetti E."/>
            <person name="Wrobel A."/>
            <person name="Rasinkangas P."/>
            <person name="Parkhill J."/>
            <person name="Rea M.C."/>
            <person name="O'Sullivan O."/>
            <person name="Ritari J."/>
            <person name="Douillard F.P."/>
            <person name="Paul Ross R."/>
            <person name="Yang R."/>
            <person name="Briner A.E."/>
            <person name="Felis G.E."/>
            <person name="de Vos W.M."/>
            <person name="Barrangou R."/>
            <person name="Klaenhammer T.R."/>
            <person name="Caufield P.W."/>
            <person name="Cui Y."/>
            <person name="Zhang H."/>
            <person name="O'Toole P.W."/>
        </authorList>
    </citation>
    <scope>NUCLEOTIDE SEQUENCE [LARGE SCALE GENOMIC DNA]</scope>
    <source>
        <strain evidence="19 20">DSM 20253</strain>
    </source>
</reference>
<evidence type="ECO:0000256" key="5">
    <source>
        <dbReference type="ARBA" id="ARBA00022741"/>
    </source>
</evidence>
<keyword evidence="17" id="KW-0742">SOS response</keyword>
<dbReference type="GO" id="GO:0005737">
    <property type="term" value="C:cytoplasm"/>
    <property type="evidence" value="ECO:0007669"/>
    <property type="project" value="UniProtKB-SubCell"/>
</dbReference>
<protein>
    <recommendedName>
        <fullName evidence="15 17">UvrABC system protein A</fullName>
        <shortName evidence="17">UvrA protein</shortName>
    </recommendedName>
    <alternativeName>
        <fullName evidence="16 17">Excinuclease ABC subunit A</fullName>
    </alternativeName>
</protein>
<evidence type="ECO:0000256" key="12">
    <source>
        <dbReference type="ARBA" id="ARBA00023125"/>
    </source>
</evidence>
<evidence type="ECO:0000256" key="8">
    <source>
        <dbReference type="ARBA" id="ARBA00022771"/>
    </source>
</evidence>
<dbReference type="Gene3D" id="3.40.50.300">
    <property type="entry name" value="P-loop containing nucleotide triphosphate hydrolases"/>
    <property type="match status" value="2"/>
</dbReference>
<dbReference type="SMART" id="SM00382">
    <property type="entry name" value="AAA"/>
    <property type="match status" value="1"/>
</dbReference>
<dbReference type="NCBIfam" id="NF001503">
    <property type="entry name" value="PRK00349.1"/>
    <property type="match status" value="1"/>
</dbReference>
<dbReference type="HAMAP" id="MF_00205">
    <property type="entry name" value="UvrA"/>
    <property type="match status" value="1"/>
</dbReference>
<sequence>MANDKIVIHGARAHNLKDIDVTIPRDKLVVVTGLSGSGKSSLAFDTLYAEGQRRYVESLSAYARQFLGQMDKPDVDSIDGLSPAISIDQKTTSKNPRSTVGTVTEINDYLRLLWARVGHPICPNDGTEIGSQTVEQMVNRILALPEGTRLQIMSPIVRGKKGQHKKILQRIQKEGYVRVRVDGEIHDISEKIELAKNKKHDIDIVIDRIIVKGKARSRLFDSFEAALRLSDGYATADIIGGKPILFSEHYACPYCGFTIGELEPRLFSFNAPFGACPECDGLGVKLEVDEDLVVPDPSLTLRDGALAPWNPISSQYYPELLKQAATAFGVDLDTPFKKLPAKQQKLMLYGAGEQTFHFHYENDFGGIRDVDVTFEGVVNNVARRYQRTNSDFTRTQMRQYMTELTCPVCHGYRLNPQALAVKVNGQHIGEVSDYAINDSLAFFKQLKLSEKELTIAKPILKEVIDRLTFLKNVGLDYLNLSRSAGTLSGGEAQRIRLATQIGSNLSGVLYILDEPSIGLHQRDNGRLINSLKSMRDIGNTLIVVEHDEDTMRSADYLIDIGPGAGENGGRVMAAGTPSEVAANPHSLTGDYLSGKKYIPLPEKRRQGSGKKIRISGASEHNLKNITVDFPLGKFIVVTGVSGSGKSTLVNNILKRVLAQKLNHNKQKPGKYKSVAGVKNIDKIVNIDQSPIGRTPRSNPATYTSVFDDIRTLFAQTNEAKVHGYKKNRFSFNVKGGRCEACKGDGIIKIEMNFLPDVYVPCEVCHGTRYNSETLKVRYKGYNISDVLNMTVAQALKLFGPIPKIRRKLQTIMDVGLGYITLGQSATTLSGGEAQRMKLASELHRRQTGKTFYILDEPTTGLHADDIKRLLAVLHRLVDAGNTVLIIEHNLDVIKTADYLIDLGPEGGAGGGEVIATGTPEKIAATPNSYTGQYLQPVLKRDRKRAKFVKESTAK</sequence>
<evidence type="ECO:0000256" key="1">
    <source>
        <dbReference type="ARBA" id="ARBA00004496"/>
    </source>
</evidence>
<dbReference type="AlphaFoldDB" id="A0A0R2D608"/>
<dbReference type="InterPro" id="IPR003439">
    <property type="entry name" value="ABC_transporter-like_ATP-bd"/>
</dbReference>
<comment type="subunit">
    <text evidence="17">Forms a heterotetramer with UvrB during the search for lesions.</text>
</comment>
<evidence type="ECO:0000256" key="13">
    <source>
        <dbReference type="ARBA" id="ARBA00023204"/>
    </source>
</evidence>
<evidence type="ECO:0000256" key="4">
    <source>
        <dbReference type="ARBA" id="ARBA00022737"/>
    </source>
</evidence>
<comment type="function">
    <text evidence="17">The UvrABC repair system catalyzes the recognition and processing of DNA lesions. UvrA is an ATPase and a DNA-binding protein. A damage recognition complex composed of 2 UvrA and 2 UvrB subunits scans DNA for abnormalities. When the presence of a lesion has been verified by UvrB, the UvrA molecules dissociate.</text>
</comment>
<dbReference type="CDD" id="cd03270">
    <property type="entry name" value="ABC_UvrA_I"/>
    <property type="match status" value="1"/>
</dbReference>
<dbReference type="GO" id="GO:0006289">
    <property type="term" value="P:nucleotide-excision repair"/>
    <property type="evidence" value="ECO:0007669"/>
    <property type="project" value="UniProtKB-UniRule"/>
</dbReference>
<keyword evidence="6 17" id="KW-0227">DNA damage</keyword>
<dbReference type="Pfam" id="PF17755">
    <property type="entry name" value="UvrA_DNA-bind"/>
    <property type="match status" value="1"/>
</dbReference>
<keyword evidence="2 17" id="KW-0963">Cytoplasm</keyword>
<dbReference type="InterPro" id="IPR017871">
    <property type="entry name" value="ABC_transporter-like_CS"/>
</dbReference>
<dbReference type="GO" id="GO:0009381">
    <property type="term" value="F:excinuclease ABC activity"/>
    <property type="evidence" value="ECO:0007669"/>
    <property type="project" value="UniProtKB-UniRule"/>
</dbReference>
<feature type="zinc finger region" description="C4-type" evidence="17">
    <location>
        <begin position="738"/>
        <end position="764"/>
    </location>
</feature>
<dbReference type="Pfam" id="PF17760">
    <property type="entry name" value="UvrA_inter"/>
    <property type="match status" value="1"/>
</dbReference>
<keyword evidence="20" id="KW-1185">Reference proteome</keyword>
<dbReference type="GO" id="GO:0009432">
    <property type="term" value="P:SOS response"/>
    <property type="evidence" value="ECO:0007669"/>
    <property type="project" value="UniProtKB-UniRule"/>
</dbReference>
<dbReference type="GO" id="GO:0003677">
    <property type="term" value="F:DNA binding"/>
    <property type="evidence" value="ECO:0007669"/>
    <property type="project" value="UniProtKB-UniRule"/>
</dbReference>
<dbReference type="EMBL" id="AYYI01000023">
    <property type="protein sequence ID" value="KRM98850.1"/>
    <property type="molecule type" value="Genomic_DNA"/>
</dbReference>
<dbReference type="InterPro" id="IPR041102">
    <property type="entry name" value="UvrA_inter"/>
</dbReference>
<dbReference type="GO" id="GO:0008270">
    <property type="term" value="F:zinc ion binding"/>
    <property type="evidence" value="ECO:0007669"/>
    <property type="project" value="UniProtKB-UniRule"/>
</dbReference>
<gene>
    <name evidence="17" type="primary">uvrA</name>
    <name evidence="19" type="ORF">FC24_GL000804</name>
</gene>
<feature type="binding site" evidence="17">
    <location>
        <begin position="639"/>
        <end position="646"/>
    </location>
    <ligand>
        <name>ATP</name>
        <dbReference type="ChEBI" id="CHEBI:30616"/>
    </ligand>
</feature>
<evidence type="ECO:0000313" key="19">
    <source>
        <dbReference type="EMBL" id="KRM98850.1"/>
    </source>
</evidence>
<evidence type="ECO:0000256" key="15">
    <source>
        <dbReference type="ARBA" id="ARBA00039316"/>
    </source>
</evidence>
<feature type="zinc finger region" description="C4-type" evidence="17">
    <location>
        <begin position="252"/>
        <end position="279"/>
    </location>
</feature>
<dbReference type="GO" id="GO:0009380">
    <property type="term" value="C:excinuclease repair complex"/>
    <property type="evidence" value="ECO:0007669"/>
    <property type="project" value="InterPro"/>
</dbReference>
<dbReference type="FunFam" id="1.20.1580.10:FF:000002">
    <property type="entry name" value="UvrABC system protein A"/>
    <property type="match status" value="1"/>
</dbReference>
<dbReference type="OrthoDB" id="9809851at2"/>
<dbReference type="InterPro" id="IPR041552">
    <property type="entry name" value="UvrA_DNA-bd"/>
</dbReference>
<evidence type="ECO:0000256" key="9">
    <source>
        <dbReference type="ARBA" id="ARBA00022833"/>
    </source>
</evidence>
<keyword evidence="5 17" id="KW-0547">Nucleotide-binding</keyword>
<dbReference type="STRING" id="1423796.FC24_GL000804"/>
<dbReference type="SUPFAM" id="SSF52540">
    <property type="entry name" value="P-loop containing nucleoside triphosphate hydrolases"/>
    <property type="match status" value="2"/>
</dbReference>
<keyword evidence="7 17" id="KW-0228">DNA excision</keyword>
<dbReference type="InterPro" id="IPR003593">
    <property type="entry name" value="AAA+_ATPase"/>
</dbReference>
<dbReference type="Gene3D" id="1.10.8.280">
    <property type="entry name" value="ABC transporter ATPase domain-like"/>
    <property type="match status" value="1"/>
</dbReference>
<dbReference type="InterPro" id="IPR004602">
    <property type="entry name" value="UvrA"/>
</dbReference>
<evidence type="ECO:0000256" key="6">
    <source>
        <dbReference type="ARBA" id="ARBA00022763"/>
    </source>
</evidence>